<evidence type="ECO:0000256" key="6">
    <source>
        <dbReference type="SAM" id="Phobius"/>
    </source>
</evidence>
<dbReference type="PANTHER" id="PTHR10383">
    <property type="entry name" value="SERINE INCORPORATOR"/>
    <property type="match status" value="1"/>
</dbReference>
<protein>
    <submittedName>
        <fullName evidence="7">Uncharacterized protein</fullName>
    </submittedName>
</protein>
<gene>
    <name evidence="7" type="ORF">V6N11_065732</name>
</gene>
<feature type="transmembrane region" description="Helical" evidence="6">
    <location>
        <begin position="293"/>
        <end position="311"/>
    </location>
</feature>
<dbReference type="PANTHER" id="PTHR10383:SF9">
    <property type="entry name" value="SERINE INCORPORATOR, ISOFORM F"/>
    <property type="match status" value="1"/>
</dbReference>
<keyword evidence="5 6" id="KW-0472">Membrane</keyword>
<comment type="subcellular location">
    <subcellularLocation>
        <location evidence="1">Membrane</location>
        <topology evidence="1">Multi-pass membrane protein</topology>
    </subcellularLocation>
</comment>
<keyword evidence="8" id="KW-1185">Reference proteome</keyword>
<evidence type="ECO:0000256" key="5">
    <source>
        <dbReference type="ARBA" id="ARBA00023136"/>
    </source>
</evidence>
<organism evidence="7 8">
    <name type="scientific">Hibiscus sabdariffa</name>
    <name type="common">roselle</name>
    <dbReference type="NCBI Taxonomy" id="183260"/>
    <lineage>
        <taxon>Eukaryota</taxon>
        <taxon>Viridiplantae</taxon>
        <taxon>Streptophyta</taxon>
        <taxon>Embryophyta</taxon>
        <taxon>Tracheophyta</taxon>
        <taxon>Spermatophyta</taxon>
        <taxon>Magnoliopsida</taxon>
        <taxon>eudicotyledons</taxon>
        <taxon>Gunneridae</taxon>
        <taxon>Pentapetalae</taxon>
        <taxon>rosids</taxon>
        <taxon>malvids</taxon>
        <taxon>Malvales</taxon>
        <taxon>Malvaceae</taxon>
        <taxon>Malvoideae</taxon>
        <taxon>Hibiscus</taxon>
    </lineage>
</organism>
<keyword evidence="3 6" id="KW-0812">Transmembrane</keyword>
<feature type="transmembrane region" description="Helical" evidence="6">
    <location>
        <begin position="252"/>
        <end position="273"/>
    </location>
</feature>
<evidence type="ECO:0000256" key="1">
    <source>
        <dbReference type="ARBA" id="ARBA00004141"/>
    </source>
</evidence>
<dbReference type="Proteomes" id="UP001396334">
    <property type="component" value="Unassembled WGS sequence"/>
</dbReference>
<comment type="similarity">
    <text evidence="2">Belongs to the TDE1 family.</text>
</comment>
<dbReference type="SUPFAM" id="SSF52058">
    <property type="entry name" value="L domain-like"/>
    <property type="match status" value="1"/>
</dbReference>
<dbReference type="Gene3D" id="3.80.10.10">
    <property type="entry name" value="Ribonuclease Inhibitor"/>
    <property type="match status" value="1"/>
</dbReference>
<evidence type="ECO:0000313" key="8">
    <source>
        <dbReference type="Proteomes" id="UP001396334"/>
    </source>
</evidence>
<dbReference type="Pfam" id="PF03348">
    <property type="entry name" value="Serinc"/>
    <property type="match status" value="2"/>
</dbReference>
<accession>A0ABR2PI67</accession>
<reference evidence="7 8" key="1">
    <citation type="journal article" date="2024" name="G3 (Bethesda)">
        <title>Genome assembly of Hibiscus sabdariffa L. provides insights into metabolisms of medicinal natural products.</title>
        <authorList>
            <person name="Kim T."/>
        </authorList>
    </citation>
    <scope>NUCLEOTIDE SEQUENCE [LARGE SCALE GENOMIC DNA]</scope>
    <source>
        <strain evidence="7">TK-2024</strain>
        <tissue evidence="7">Old leaves</tissue>
    </source>
</reference>
<feature type="transmembrane region" description="Helical" evidence="6">
    <location>
        <begin position="182"/>
        <end position="203"/>
    </location>
</feature>
<proteinExistence type="inferred from homology"/>
<feature type="transmembrane region" description="Helical" evidence="6">
    <location>
        <begin position="332"/>
        <end position="350"/>
    </location>
</feature>
<evidence type="ECO:0000256" key="2">
    <source>
        <dbReference type="ARBA" id="ARBA00006665"/>
    </source>
</evidence>
<dbReference type="InterPro" id="IPR005016">
    <property type="entry name" value="TDE1/TMS"/>
</dbReference>
<dbReference type="InterPro" id="IPR032675">
    <property type="entry name" value="LRR_dom_sf"/>
</dbReference>
<keyword evidence="4 6" id="KW-1133">Transmembrane helix</keyword>
<name>A0ABR2PI67_9ROSI</name>
<sequence length="468" mass="52872">MCSSDEVFVNNIRPVLGNGKMIDLWVGEVSLKESFPRIFSLAIKKTGKVEEIGVCINGRWQCVALGRDGVVSNAGISDTIEEEWFAMNRFEGHIPLGWNDATQVYLQINSFPGSVPNNIGELMRQMHTLFLFYNRIRGKLPALICKMKRMEFLFVGQNIIIAQLPDCWNDLRSLKVIDASNISLSGGILNPLISSYLLIVLMLGDNGLRRNISFSLCGCRQVSWIYVLQLRSNLNEGINIFTQSKTWYQFQAVLRVSLEIFLFFGIRALIMIGVRDQNDRRDSWHHGGWTTKIVVWILLVLLVFFLLSLVITVSETLSEFCATLHFRGNDSLLHAVVISIYCAFVCYMSLASEPRDYVCSGLQYKSSIVSKGTLIIETLKRILSVIYSELRVGSLTPVLALSPSSRAGSIPLILSSMTLLNHVMLSYNNWSRRIPTRNQPQMLNDSSNYEDSSPPTLFFQDVDPKDKL</sequence>
<dbReference type="EMBL" id="JBBPBN010000059">
    <property type="protein sequence ID" value="KAK8988134.1"/>
    <property type="molecule type" value="Genomic_DNA"/>
</dbReference>
<evidence type="ECO:0000313" key="7">
    <source>
        <dbReference type="EMBL" id="KAK8988134.1"/>
    </source>
</evidence>
<evidence type="ECO:0000256" key="3">
    <source>
        <dbReference type="ARBA" id="ARBA00022692"/>
    </source>
</evidence>
<evidence type="ECO:0000256" key="4">
    <source>
        <dbReference type="ARBA" id="ARBA00022989"/>
    </source>
</evidence>
<comment type="caution">
    <text evidence="7">The sequence shown here is derived from an EMBL/GenBank/DDBJ whole genome shotgun (WGS) entry which is preliminary data.</text>
</comment>